<dbReference type="Pfam" id="PF13715">
    <property type="entry name" value="CarbopepD_reg_2"/>
    <property type="match status" value="1"/>
</dbReference>
<evidence type="ECO:0000256" key="7">
    <source>
        <dbReference type="PROSITE-ProRule" id="PRU01360"/>
    </source>
</evidence>
<dbReference type="InterPro" id="IPR023997">
    <property type="entry name" value="TonB-dep_OMP_SusC/RagA_CS"/>
</dbReference>
<comment type="caution">
    <text evidence="10">The sequence shown here is derived from an EMBL/GenBank/DDBJ whole genome shotgun (WGS) entry which is preliminary data.</text>
</comment>
<name>A0AB34R4J9_9PORP</name>
<dbReference type="InterPro" id="IPR008969">
    <property type="entry name" value="CarboxyPept-like_regulatory"/>
</dbReference>
<keyword evidence="3 7" id="KW-1134">Transmembrane beta strand</keyword>
<keyword evidence="4 7" id="KW-0812">Transmembrane</keyword>
<dbReference type="NCBIfam" id="TIGR04056">
    <property type="entry name" value="OMP_RagA_SusC"/>
    <property type="match status" value="1"/>
</dbReference>
<dbReference type="SUPFAM" id="SSF49464">
    <property type="entry name" value="Carboxypeptidase regulatory domain-like"/>
    <property type="match status" value="1"/>
</dbReference>
<evidence type="ECO:0000256" key="5">
    <source>
        <dbReference type="ARBA" id="ARBA00023136"/>
    </source>
</evidence>
<evidence type="ECO:0000256" key="8">
    <source>
        <dbReference type="SAM" id="MobiDB-lite"/>
    </source>
</evidence>
<evidence type="ECO:0000256" key="3">
    <source>
        <dbReference type="ARBA" id="ARBA00022452"/>
    </source>
</evidence>
<evidence type="ECO:0000256" key="1">
    <source>
        <dbReference type="ARBA" id="ARBA00004571"/>
    </source>
</evidence>
<proteinExistence type="inferred from homology"/>
<feature type="domain" description="Secretin/TonB short N-terminal" evidence="9">
    <location>
        <begin position="70"/>
        <end position="121"/>
    </location>
</feature>
<dbReference type="RefSeq" id="WP_041503092.1">
    <property type="nucleotide sequence ID" value="NZ_JPIT01000018.1"/>
</dbReference>
<keyword evidence="2 7" id="KW-0813">Transport</keyword>
<dbReference type="PROSITE" id="PS52016">
    <property type="entry name" value="TONB_DEPENDENT_REC_3"/>
    <property type="match status" value="1"/>
</dbReference>
<dbReference type="InterPro" id="IPR023996">
    <property type="entry name" value="TonB-dep_OMP_SusC/RagA"/>
</dbReference>
<evidence type="ECO:0000256" key="6">
    <source>
        <dbReference type="ARBA" id="ARBA00023237"/>
    </source>
</evidence>
<feature type="region of interest" description="Disordered" evidence="8">
    <location>
        <begin position="595"/>
        <end position="617"/>
    </location>
</feature>
<dbReference type="InterPro" id="IPR011662">
    <property type="entry name" value="Secretin/TonB_short_N"/>
</dbReference>
<evidence type="ECO:0000256" key="2">
    <source>
        <dbReference type="ARBA" id="ARBA00022448"/>
    </source>
</evidence>
<evidence type="ECO:0000256" key="4">
    <source>
        <dbReference type="ARBA" id="ARBA00022692"/>
    </source>
</evidence>
<sequence length="1136" mass="128444">MKKILMSLRDPSGRLKKAWVMSKWTLFFVLLGMLNVHGAVYSQNERQVTLSMKDAYLKDVIWAIERQTAFTFMYNQEDLDKVGKIDVKLKASKIEEILKVCLKGTGLTYVIQDAVIVLKPVAPDDKVKEIRIVGKVIDEKKLPLPGVTVLIKGTKLGTATDFNGKYSLKLPERKDIVLVFSFMGMETQEIKYTGKDTINVTLKEDKVKLQDVVVTGYLNVRKESFTGNATTVTKDQLMKTNNKNVIAALQVFDPSFRIKENNIWGSDPNALPEFNIRGESSIEINKGLQAEQNRRTQRTNLKNNPNLPIFILDGFEVDVQKIYDMDMNRIESITILKDAAATAVYGSQAANGVVVVTTVAPKPGEMRITYNLSGGADFPDLSDYNLCNAAEMLDVERLAGLYTESEGSSQAECDVKYFQRLNNILRGVDTDWLSLPLRNVFNHTHSLNLQGGEESIRYGLDLSYDSNKGVMKGSYRRRVGAGLTLDYRPKKWLQIMNSITYNQIKSENSPYGNYSDYTTLKPYYEIYDDNGKMLEKLGFNRATDVTANPLYKVMYYNSYDGLSTSDDITNNLNINMYFLDGFQFKGSFSIRKQTGKSESFEDPRASSGNNKPDDEKGWLEQSNTYGWSWNAKAMFYYNKTFNEKHFINATFGLQMDESKDDSNTARFTGFGLSNTYSPIYAAKQPNKSNVTSSNMRKIGFLGSVNYSYDDIYLFDGSFRFDGSSQFAKDKQWAPFWSVGVGINVHNYAFLKDNWLLSMLKIRASYGSTGNVNFPPSMATTTYKIDTDSWFFTGPAAGLKDLGNPNLTWEKTNALDAGVNIGFLNNLITLNAAYYCKKTVDLIDNINIRKSSGFTSYTINSGGIKNEGIEISLNATVFRNTDWMVAVSANLAHNKNTITKLGEDAKKYNEEIIKEWENVTNKFNSKYKDVLSSPVILYYEGASKSAIYAVRSDGIDPANGQERFIKKNGMSTYTWDPNDQVVVGDNNPDAQGSFGINVAYKGFYLNTSFMYQWGAQAYNETLLNKVENADIEHNNVDKRVLTQRWLKPGDKVPFYDMGKNVKTQVTSRFVQDYNYVNFSGLSLGYDFNSDLISKLRLRILKIDFNVNNICRWSTVKEERGTSYPYARNYSFTLSIGI</sequence>
<organism evidence="10 11">
    <name type="scientific">Sanguibacteroides justesenii</name>
    <dbReference type="NCBI Taxonomy" id="1547597"/>
    <lineage>
        <taxon>Bacteria</taxon>
        <taxon>Pseudomonadati</taxon>
        <taxon>Bacteroidota</taxon>
        <taxon>Bacteroidia</taxon>
        <taxon>Bacteroidales</taxon>
        <taxon>Porphyromonadaceae</taxon>
        <taxon>Sanguibacteroides</taxon>
    </lineage>
</organism>
<dbReference type="Gene3D" id="2.60.40.1120">
    <property type="entry name" value="Carboxypeptidase-like, regulatory domain"/>
    <property type="match status" value="1"/>
</dbReference>
<dbReference type="SUPFAM" id="SSF56935">
    <property type="entry name" value="Porins"/>
    <property type="match status" value="1"/>
</dbReference>
<dbReference type="InterPro" id="IPR036942">
    <property type="entry name" value="Beta-barrel_TonB_sf"/>
</dbReference>
<dbReference type="InterPro" id="IPR037066">
    <property type="entry name" value="Plug_dom_sf"/>
</dbReference>
<evidence type="ECO:0000259" key="9">
    <source>
        <dbReference type="SMART" id="SM00965"/>
    </source>
</evidence>
<evidence type="ECO:0000313" key="10">
    <source>
        <dbReference type="EMBL" id="KIO45124.1"/>
    </source>
</evidence>
<evidence type="ECO:0000313" key="11">
    <source>
        <dbReference type="Proteomes" id="UP000031937"/>
    </source>
</evidence>
<dbReference type="EMBL" id="JPIT01000018">
    <property type="protein sequence ID" value="KIO45124.1"/>
    <property type="molecule type" value="Genomic_DNA"/>
</dbReference>
<keyword evidence="6 7" id="KW-0998">Cell outer membrane</keyword>
<dbReference type="Gene3D" id="2.170.130.10">
    <property type="entry name" value="TonB-dependent receptor, plug domain"/>
    <property type="match status" value="1"/>
</dbReference>
<accession>A0AB34R4J9</accession>
<reference evidence="10 11" key="1">
    <citation type="submission" date="2014-07" db="EMBL/GenBank/DDBJ databases">
        <title>Porphyromonadaceae bacterium OUH 334697 = ATCC BAA-2682 = DSM 28341 draft genome.</title>
        <authorList>
            <person name="Sydenham T.V."/>
            <person name="Hasman H."/>
            <person name="Justesen U.S."/>
        </authorList>
    </citation>
    <scope>NUCLEOTIDE SEQUENCE [LARGE SCALE GENOMIC DNA]</scope>
    <source>
        <strain evidence="10 11">OUH 334697</strain>
    </source>
</reference>
<dbReference type="GO" id="GO:0009279">
    <property type="term" value="C:cell outer membrane"/>
    <property type="evidence" value="ECO:0007669"/>
    <property type="project" value="UniProtKB-SubCell"/>
</dbReference>
<dbReference type="SMART" id="SM00965">
    <property type="entry name" value="STN"/>
    <property type="match status" value="1"/>
</dbReference>
<dbReference type="Pfam" id="PF07715">
    <property type="entry name" value="Plug"/>
    <property type="match status" value="1"/>
</dbReference>
<comment type="similarity">
    <text evidence="7">Belongs to the TonB-dependent receptor family.</text>
</comment>
<gene>
    <name evidence="10" type="ORF">IE90_06715</name>
</gene>
<protein>
    <recommendedName>
        <fullName evidence="9">Secretin/TonB short N-terminal domain-containing protein</fullName>
    </recommendedName>
</protein>
<dbReference type="NCBIfam" id="TIGR04057">
    <property type="entry name" value="SusC_RagA_signa"/>
    <property type="match status" value="1"/>
</dbReference>
<comment type="subcellular location">
    <subcellularLocation>
        <location evidence="1 7">Cell outer membrane</location>
        <topology evidence="1 7">Multi-pass membrane protein</topology>
    </subcellularLocation>
</comment>
<dbReference type="Proteomes" id="UP000031937">
    <property type="component" value="Unassembled WGS sequence"/>
</dbReference>
<dbReference type="Pfam" id="PF07660">
    <property type="entry name" value="STN"/>
    <property type="match status" value="1"/>
</dbReference>
<keyword evidence="5 7" id="KW-0472">Membrane</keyword>
<dbReference type="AlphaFoldDB" id="A0AB34R4J9"/>
<dbReference type="InterPro" id="IPR012910">
    <property type="entry name" value="Plug_dom"/>
</dbReference>
<dbReference type="Gene3D" id="2.40.170.20">
    <property type="entry name" value="TonB-dependent receptor, beta-barrel domain"/>
    <property type="match status" value="1"/>
</dbReference>
<dbReference type="InterPro" id="IPR039426">
    <property type="entry name" value="TonB-dep_rcpt-like"/>
</dbReference>